<proteinExistence type="inferred from homology"/>
<dbReference type="GO" id="GO:0006782">
    <property type="term" value="P:protoporphyrinogen IX biosynthetic process"/>
    <property type="evidence" value="ECO:0007669"/>
    <property type="project" value="UniProtKB-UniRule"/>
</dbReference>
<evidence type="ECO:0000256" key="2">
    <source>
        <dbReference type="ARBA" id="ARBA00008133"/>
    </source>
</evidence>
<evidence type="ECO:0000313" key="11">
    <source>
        <dbReference type="EMBL" id="MDT8878977.1"/>
    </source>
</evidence>
<evidence type="ECO:0000259" key="10">
    <source>
        <dbReference type="Pfam" id="PF02602"/>
    </source>
</evidence>
<keyword evidence="5 9" id="KW-0627">Porphyrin biosynthesis</keyword>
<dbReference type="AlphaFoldDB" id="A0A1I6YNE1"/>
<comment type="pathway">
    <text evidence="1 9">Porphyrin-containing compound metabolism; protoporphyrin-IX biosynthesis; coproporphyrinogen-III from 5-aminolevulinate: step 3/4.</text>
</comment>
<gene>
    <name evidence="11" type="ORF">RSO68_05810</name>
    <name evidence="12" type="ORF">SAMN04487956_10659</name>
</gene>
<accession>A0A1I6YNE1</accession>
<evidence type="ECO:0000313" key="12">
    <source>
        <dbReference type="EMBL" id="SFT51731.1"/>
    </source>
</evidence>
<evidence type="ECO:0000313" key="13">
    <source>
        <dbReference type="Proteomes" id="UP000199594"/>
    </source>
</evidence>
<evidence type="ECO:0000256" key="3">
    <source>
        <dbReference type="ARBA" id="ARBA00013109"/>
    </source>
</evidence>
<reference evidence="11" key="3">
    <citation type="submission" date="2024-05" db="EMBL/GenBank/DDBJ databases">
        <title>Substrates and metabolic shifts associated with increased methane emissions in unrestored hypersaline salterns.</title>
        <authorList>
            <person name="Bueno De Mesquita C.P."/>
            <person name="Tringe S.G."/>
        </authorList>
    </citation>
    <scope>NUCLEOTIDE SEQUENCE</scope>
    <source>
        <strain evidence="11">I4</strain>
    </source>
</reference>
<reference evidence="14" key="2">
    <citation type="submission" date="2023-07" db="EMBL/GenBank/DDBJ databases">
        <title>Substrates and metabolic shifts associated with increased methane emissions in unrestored hypersaline salterns.</title>
        <authorList>
            <person name="Bueno De Mesquita C.P."/>
            <person name="Tringe S.G."/>
        </authorList>
    </citation>
    <scope>NUCLEOTIDE SEQUENCE [LARGE SCALE GENOMIC DNA]</scope>
    <source>
        <strain evidence="14">I4</strain>
    </source>
</reference>
<dbReference type="Proteomes" id="UP001255917">
    <property type="component" value="Unassembled WGS sequence"/>
</dbReference>
<comment type="catalytic activity">
    <reaction evidence="8 9">
        <text>hydroxymethylbilane = uroporphyrinogen III + H2O</text>
        <dbReference type="Rhea" id="RHEA:18965"/>
        <dbReference type="ChEBI" id="CHEBI:15377"/>
        <dbReference type="ChEBI" id="CHEBI:57308"/>
        <dbReference type="ChEBI" id="CHEBI:57845"/>
        <dbReference type="EC" id="4.2.1.75"/>
    </reaction>
</comment>
<feature type="domain" description="Tetrapyrrole biosynthesis uroporphyrinogen III synthase" evidence="10">
    <location>
        <begin position="18"/>
        <end position="241"/>
    </location>
</feature>
<comment type="similarity">
    <text evidence="2 9">Belongs to the uroporphyrinogen-III synthase family.</text>
</comment>
<evidence type="ECO:0000256" key="5">
    <source>
        <dbReference type="ARBA" id="ARBA00023244"/>
    </source>
</evidence>
<dbReference type="UniPathway" id="UPA00251">
    <property type="reaction ID" value="UER00320"/>
</dbReference>
<dbReference type="Pfam" id="PF02602">
    <property type="entry name" value="HEM4"/>
    <property type="match status" value="1"/>
</dbReference>
<name>A0A1I6YNE1_9GAMM</name>
<dbReference type="SUPFAM" id="SSF69618">
    <property type="entry name" value="HemD-like"/>
    <property type="match status" value="1"/>
</dbReference>
<evidence type="ECO:0000256" key="9">
    <source>
        <dbReference type="RuleBase" id="RU366031"/>
    </source>
</evidence>
<keyword evidence="14" id="KW-1185">Reference proteome</keyword>
<sequence>MASRPVLISRPGERAGPLAEAIEARGLPVERLDVMRLEPLAETPAARSTWLDVDQFDKVVVVSPFAAECLANALDRYWPQLPVGIDYYAVGASTAAALHHHLGVRVHVPPPESGEDTSEALLRLASLRALDEQRVLLVAGEGGRTLLADTLAARGARVTRLAVYRRRLLDPAPPLQARLAEGNYRALVVSSGEILEHLAGWCTDAALNQPLIVSSARLATLAGRLGFRVPVVASGATPAALAVTVAGSSAPEEADVDHDDLEKG</sequence>
<dbReference type="InterPro" id="IPR003754">
    <property type="entry name" value="4pyrrol_synth_uPrphyn_synth"/>
</dbReference>
<evidence type="ECO:0000256" key="1">
    <source>
        <dbReference type="ARBA" id="ARBA00004772"/>
    </source>
</evidence>
<comment type="function">
    <text evidence="6 9">Catalyzes cyclization of the linear tetrapyrrole, hydroxymethylbilane, to the macrocyclic uroporphyrinogen III.</text>
</comment>
<dbReference type="Proteomes" id="UP000199594">
    <property type="component" value="Unassembled WGS sequence"/>
</dbReference>
<reference evidence="12 13" key="1">
    <citation type="submission" date="2016-10" db="EMBL/GenBank/DDBJ databases">
        <authorList>
            <person name="de Groot N.N."/>
        </authorList>
    </citation>
    <scope>NUCLEOTIDE SEQUENCE [LARGE SCALE GENOMIC DNA]</scope>
    <source>
        <strain evidence="12 13">CGMCC 1.6493</strain>
    </source>
</reference>
<evidence type="ECO:0000256" key="4">
    <source>
        <dbReference type="ARBA" id="ARBA00023239"/>
    </source>
</evidence>
<dbReference type="GO" id="GO:0006780">
    <property type="term" value="P:uroporphyrinogen III biosynthetic process"/>
    <property type="evidence" value="ECO:0007669"/>
    <property type="project" value="UniProtKB-UniRule"/>
</dbReference>
<evidence type="ECO:0000256" key="8">
    <source>
        <dbReference type="ARBA" id="ARBA00048617"/>
    </source>
</evidence>
<dbReference type="EMBL" id="JAVXUR010000002">
    <property type="protein sequence ID" value="MDT8878977.1"/>
    <property type="molecule type" value="Genomic_DNA"/>
</dbReference>
<organism evidence="12 13">
    <name type="scientific">Halomonas saccharevitans</name>
    <dbReference type="NCBI Taxonomy" id="416872"/>
    <lineage>
        <taxon>Bacteria</taxon>
        <taxon>Pseudomonadati</taxon>
        <taxon>Pseudomonadota</taxon>
        <taxon>Gammaproteobacteria</taxon>
        <taxon>Oceanospirillales</taxon>
        <taxon>Halomonadaceae</taxon>
        <taxon>Halomonas</taxon>
    </lineage>
</organism>
<evidence type="ECO:0000256" key="6">
    <source>
        <dbReference type="ARBA" id="ARBA00037589"/>
    </source>
</evidence>
<dbReference type="PANTHER" id="PTHR38042">
    <property type="entry name" value="UROPORPHYRINOGEN-III SYNTHASE, CHLOROPLASTIC"/>
    <property type="match status" value="1"/>
</dbReference>
<dbReference type="InterPro" id="IPR039793">
    <property type="entry name" value="UROS/Hem4"/>
</dbReference>
<keyword evidence="4 9" id="KW-0456">Lyase</keyword>
<dbReference type="InterPro" id="IPR036108">
    <property type="entry name" value="4pyrrol_syn_uPrphyn_synt_sf"/>
</dbReference>
<dbReference type="RefSeq" id="WP_089847642.1">
    <property type="nucleotide sequence ID" value="NZ_FPAQ01000006.1"/>
</dbReference>
<dbReference type="GO" id="GO:0004852">
    <property type="term" value="F:uroporphyrinogen-III synthase activity"/>
    <property type="evidence" value="ECO:0007669"/>
    <property type="project" value="UniProtKB-UniRule"/>
</dbReference>
<protein>
    <recommendedName>
        <fullName evidence="7 9">Uroporphyrinogen-III synthase</fullName>
        <ecNumber evidence="3 9">4.2.1.75</ecNumber>
    </recommendedName>
</protein>
<dbReference type="Gene3D" id="3.40.50.10090">
    <property type="match status" value="2"/>
</dbReference>
<dbReference type="EC" id="4.2.1.75" evidence="3 9"/>
<evidence type="ECO:0000256" key="7">
    <source>
        <dbReference type="ARBA" id="ARBA00040167"/>
    </source>
</evidence>
<dbReference type="PANTHER" id="PTHR38042:SF1">
    <property type="entry name" value="UROPORPHYRINOGEN-III SYNTHASE, CHLOROPLASTIC"/>
    <property type="match status" value="1"/>
</dbReference>
<dbReference type="EMBL" id="FPAQ01000006">
    <property type="protein sequence ID" value="SFT51731.1"/>
    <property type="molecule type" value="Genomic_DNA"/>
</dbReference>
<dbReference type="CDD" id="cd06578">
    <property type="entry name" value="HemD"/>
    <property type="match status" value="1"/>
</dbReference>
<evidence type="ECO:0000313" key="14">
    <source>
        <dbReference type="Proteomes" id="UP001255917"/>
    </source>
</evidence>
<dbReference type="OrthoDB" id="9787650at2"/>